<dbReference type="InterPro" id="IPR007934">
    <property type="entry name" value="AbfB_ABD"/>
</dbReference>
<evidence type="ECO:0000256" key="1">
    <source>
        <dbReference type="SAM" id="MobiDB-lite"/>
    </source>
</evidence>
<dbReference type="GO" id="GO:0046556">
    <property type="term" value="F:alpha-L-arabinofuranosidase activity"/>
    <property type="evidence" value="ECO:0007669"/>
    <property type="project" value="InterPro"/>
</dbReference>
<dbReference type="Proteomes" id="UP000598174">
    <property type="component" value="Unassembled WGS sequence"/>
</dbReference>
<evidence type="ECO:0000313" key="4">
    <source>
        <dbReference type="EMBL" id="GIE11235.1"/>
    </source>
</evidence>
<feature type="region of interest" description="Disordered" evidence="1">
    <location>
        <begin position="118"/>
        <end position="137"/>
    </location>
</feature>
<evidence type="ECO:0000256" key="2">
    <source>
        <dbReference type="SAM" id="Phobius"/>
    </source>
</evidence>
<dbReference type="SUPFAM" id="SSF110221">
    <property type="entry name" value="AbfB domain"/>
    <property type="match status" value="1"/>
</dbReference>
<dbReference type="EMBL" id="BOMM01000028">
    <property type="protein sequence ID" value="GIE11235.1"/>
    <property type="molecule type" value="Genomic_DNA"/>
</dbReference>
<protein>
    <recommendedName>
        <fullName evidence="3">Alpha-L-arabinofuranosidase B arabinose-binding domain-containing protein</fullName>
    </recommendedName>
</protein>
<organism evidence="4 5">
    <name type="scientific">Paractinoplanes ferrugineus</name>
    <dbReference type="NCBI Taxonomy" id="113564"/>
    <lineage>
        <taxon>Bacteria</taxon>
        <taxon>Bacillati</taxon>
        <taxon>Actinomycetota</taxon>
        <taxon>Actinomycetes</taxon>
        <taxon>Micromonosporales</taxon>
        <taxon>Micromonosporaceae</taxon>
        <taxon>Paractinoplanes</taxon>
    </lineage>
</organism>
<keyword evidence="2" id="KW-0472">Membrane</keyword>
<dbReference type="GO" id="GO:0046373">
    <property type="term" value="P:L-arabinose metabolic process"/>
    <property type="evidence" value="ECO:0007669"/>
    <property type="project" value="InterPro"/>
</dbReference>
<accession>A0A919MG46</accession>
<dbReference type="Pfam" id="PF05270">
    <property type="entry name" value="AbfB"/>
    <property type="match status" value="1"/>
</dbReference>
<reference evidence="4" key="1">
    <citation type="submission" date="2021-01" db="EMBL/GenBank/DDBJ databases">
        <title>Whole genome shotgun sequence of Actinoplanes ferrugineus NBRC 15555.</title>
        <authorList>
            <person name="Komaki H."/>
            <person name="Tamura T."/>
        </authorList>
    </citation>
    <scope>NUCLEOTIDE SEQUENCE</scope>
    <source>
        <strain evidence="4">NBRC 15555</strain>
    </source>
</reference>
<gene>
    <name evidence="4" type="ORF">Afe05nite_30750</name>
</gene>
<dbReference type="AlphaFoldDB" id="A0A919MG46"/>
<keyword evidence="5" id="KW-1185">Reference proteome</keyword>
<evidence type="ECO:0000259" key="3">
    <source>
        <dbReference type="Pfam" id="PF05270"/>
    </source>
</evidence>
<sequence>MPHENELNDLRTDGWFQDPLSDAPTALIPYTPRLPVRPAAEPSTKARQVLLACGAAVVVGVSGVMALIVTADDERPGGITEQLAFPSFAPLTPVSLLPAPATSAAAPAPPVVIAPTTRPVADRTTRPAAPTSAPAVTKPPAAPVQFVAGARIGLEIDGRSGVRLRHRNWVARADAIGSSSNALDKADSSFVVRTGLASDRCFSFESVNYPGYYLRHKNFVLRLERRGARENPQMFNQDASFCPRPTPDGSAVVLESSNFPDRALRLGGDDVFRLEQGTGTAFVVRTALA</sequence>
<dbReference type="Gene3D" id="2.80.10.50">
    <property type="match status" value="1"/>
</dbReference>
<keyword evidence="2" id="KW-1133">Transmembrane helix</keyword>
<dbReference type="RefSeq" id="WP_203817785.1">
    <property type="nucleotide sequence ID" value="NZ_BAAABP010000058.1"/>
</dbReference>
<name>A0A919MG46_9ACTN</name>
<keyword evidence="2" id="KW-0812">Transmembrane</keyword>
<dbReference type="CDD" id="cd23399">
    <property type="entry name" value="beta-trefoil_ABD_ABFB"/>
    <property type="match status" value="1"/>
</dbReference>
<feature type="transmembrane region" description="Helical" evidence="2">
    <location>
        <begin position="49"/>
        <end position="69"/>
    </location>
</feature>
<comment type="caution">
    <text evidence="4">The sequence shown here is derived from an EMBL/GenBank/DDBJ whole genome shotgun (WGS) entry which is preliminary data.</text>
</comment>
<evidence type="ECO:0000313" key="5">
    <source>
        <dbReference type="Proteomes" id="UP000598174"/>
    </source>
</evidence>
<feature type="compositionally biased region" description="Low complexity" evidence="1">
    <location>
        <begin position="126"/>
        <end position="137"/>
    </location>
</feature>
<feature type="domain" description="Alpha-L-arabinofuranosidase B arabinose-binding" evidence="3">
    <location>
        <begin position="164"/>
        <end position="270"/>
    </location>
</feature>
<dbReference type="InterPro" id="IPR036195">
    <property type="entry name" value="AbfB_ABD_sf"/>
</dbReference>
<proteinExistence type="predicted"/>